<dbReference type="EMBL" id="CP024723">
    <property type="protein sequence ID" value="ATV25730.1"/>
    <property type="molecule type" value="Genomic_DNA"/>
</dbReference>
<gene>
    <name evidence="1" type="ORF">CTM62_02660</name>
</gene>
<sequence>MKRLFITLLVVVIGSLTMLGQTLSIMKIGEEILSKNNFLSAKQIIKSNKMDILKNNQTQLTASLMENGFNSICICDVLAFSKTNKHIKLVRFIINYGSSFHYRLTKDLESMNYIKIGRTKDGIIPETGAYVIQSEYSKDTYHCIVRHAPSDGTFEIRLERKK</sequence>
<dbReference type="RefSeq" id="WP_100018866.1">
    <property type="nucleotide sequence ID" value="NZ_CP024723.1"/>
</dbReference>
<dbReference type="AlphaFoldDB" id="A0A2D3L5J3"/>
<protein>
    <submittedName>
        <fullName evidence="1">Uncharacterized protein</fullName>
    </submittedName>
</protein>
<evidence type="ECO:0000313" key="2">
    <source>
        <dbReference type="Proteomes" id="UP000229630"/>
    </source>
</evidence>
<accession>A0A2D3L5J3</accession>
<name>A0A2D3L5J3_PREIN</name>
<reference evidence="1 2" key="1">
    <citation type="submission" date="2017-11" db="EMBL/GenBank/DDBJ databases">
        <title>Genome sequencing of Prevotella intermedia KCOM 2837.</title>
        <authorList>
            <person name="Kook J.-K."/>
            <person name="Park S.-N."/>
            <person name="Lim Y.K."/>
        </authorList>
    </citation>
    <scope>NUCLEOTIDE SEQUENCE [LARGE SCALE GENOMIC DNA]</scope>
    <source>
        <strain evidence="1 2">KCOM 2837</strain>
    </source>
</reference>
<evidence type="ECO:0000313" key="1">
    <source>
        <dbReference type="EMBL" id="ATV25730.1"/>
    </source>
</evidence>
<organism evidence="1 2">
    <name type="scientific">Prevotella intermedia</name>
    <dbReference type="NCBI Taxonomy" id="28131"/>
    <lineage>
        <taxon>Bacteria</taxon>
        <taxon>Pseudomonadati</taxon>
        <taxon>Bacteroidota</taxon>
        <taxon>Bacteroidia</taxon>
        <taxon>Bacteroidales</taxon>
        <taxon>Prevotellaceae</taxon>
        <taxon>Prevotella</taxon>
    </lineage>
</organism>
<dbReference type="Proteomes" id="UP000229630">
    <property type="component" value="Chromosome 1"/>
</dbReference>
<proteinExistence type="predicted"/>